<organism evidence="2 3">
    <name type="scientific">Leersia perrieri</name>
    <dbReference type="NCBI Taxonomy" id="77586"/>
    <lineage>
        <taxon>Eukaryota</taxon>
        <taxon>Viridiplantae</taxon>
        <taxon>Streptophyta</taxon>
        <taxon>Embryophyta</taxon>
        <taxon>Tracheophyta</taxon>
        <taxon>Spermatophyta</taxon>
        <taxon>Magnoliopsida</taxon>
        <taxon>Liliopsida</taxon>
        <taxon>Poales</taxon>
        <taxon>Poaceae</taxon>
        <taxon>BOP clade</taxon>
        <taxon>Oryzoideae</taxon>
        <taxon>Oryzeae</taxon>
        <taxon>Oryzinae</taxon>
        <taxon>Leersia</taxon>
    </lineage>
</organism>
<reference evidence="3" key="2">
    <citation type="submission" date="2013-12" db="EMBL/GenBank/DDBJ databases">
        <authorList>
            <person name="Yu Y."/>
            <person name="Lee S."/>
            <person name="de Baynast K."/>
            <person name="Wissotski M."/>
            <person name="Liu L."/>
            <person name="Talag J."/>
            <person name="Goicoechea J."/>
            <person name="Angelova A."/>
            <person name="Jetty R."/>
            <person name="Kudrna D."/>
            <person name="Golser W."/>
            <person name="Rivera L."/>
            <person name="Zhang J."/>
            <person name="Wing R."/>
        </authorList>
    </citation>
    <scope>NUCLEOTIDE SEQUENCE</scope>
</reference>
<evidence type="ECO:0008006" key="4">
    <source>
        <dbReference type="Google" id="ProtNLM"/>
    </source>
</evidence>
<name>A0A0D9XS97_9ORYZ</name>
<dbReference type="Gramene" id="LPERR11G11250.1">
    <property type="protein sequence ID" value="LPERR11G11250.1"/>
    <property type="gene ID" value="LPERR11G11250"/>
</dbReference>
<feature type="coiled-coil region" evidence="1">
    <location>
        <begin position="6"/>
        <end position="33"/>
    </location>
</feature>
<dbReference type="AlphaFoldDB" id="A0A0D9XS97"/>
<dbReference type="EnsemblPlants" id="LPERR11G11250.1">
    <property type="protein sequence ID" value="LPERR11G11250.1"/>
    <property type="gene ID" value="LPERR11G11250"/>
</dbReference>
<proteinExistence type="predicted"/>
<protein>
    <recommendedName>
        <fullName evidence="4">No apical meristem-associated C-terminal domain-containing protein</fullName>
    </recommendedName>
</protein>
<evidence type="ECO:0000256" key="1">
    <source>
        <dbReference type="SAM" id="Coils"/>
    </source>
</evidence>
<keyword evidence="3" id="KW-1185">Reference proteome</keyword>
<reference evidence="2 3" key="1">
    <citation type="submission" date="2012-08" db="EMBL/GenBank/DDBJ databases">
        <title>Oryza genome evolution.</title>
        <authorList>
            <person name="Wing R.A."/>
        </authorList>
    </citation>
    <scope>NUCLEOTIDE SEQUENCE</scope>
</reference>
<keyword evidence="1" id="KW-0175">Coiled coil</keyword>
<evidence type="ECO:0000313" key="2">
    <source>
        <dbReference type="EnsemblPlants" id="LPERR11G11250.1"/>
    </source>
</evidence>
<accession>A0A0D9XS97</accession>
<evidence type="ECO:0000313" key="3">
    <source>
        <dbReference type="Proteomes" id="UP000032180"/>
    </source>
</evidence>
<dbReference type="HOGENOM" id="CLU_192473_0_0_1"/>
<reference evidence="2" key="3">
    <citation type="submission" date="2015-04" db="UniProtKB">
        <authorList>
            <consortium name="EnsemblPlants"/>
        </authorList>
    </citation>
    <scope>IDENTIFICATION</scope>
</reference>
<sequence length="78" mass="9120">MAADEKTILEGKIANGRARLEKLRRKNREIEIKIIMCDIIDGRKNLDDVPTDLMNEFYMAVEKRIQELRYMDSSSKST</sequence>
<dbReference type="STRING" id="77586.A0A0D9XS97"/>
<dbReference type="Proteomes" id="UP000032180">
    <property type="component" value="Chromosome 11"/>
</dbReference>